<evidence type="ECO:0000256" key="7">
    <source>
        <dbReference type="ARBA" id="ARBA00022448"/>
    </source>
</evidence>
<dbReference type="GO" id="GO:0030659">
    <property type="term" value="C:cytoplasmic vesicle membrane"/>
    <property type="evidence" value="ECO:0007669"/>
    <property type="project" value="UniProtKB-SubCell"/>
</dbReference>
<dbReference type="GO" id="GO:0034045">
    <property type="term" value="C:phagophore assembly site membrane"/>
    <property type="evidence" value="ECO:0007669"/>
    <property type="project" value="UniProtKB-SubCell"/>
</dbReference>
<evidence type="ECO:0000256" key="11">
    <source>
        <dbReference type="ARBA" id="ARBA00022989"/>
    </source>
</evidence>
<evidence type="ECO:0000256" key="15">
    <source>
        <dbReference type="ARBA" id="ARBA00023136"/>
    </source>
</evidence>
<keyword evidence="12" id="KW-0072">Autophagy</keyword>
<evidence type="ECO:0000256" key="20">
    <source>
        <dbReference type="SAM" id="SignalP"/>
    </source>
</evidence>
<feature type="transmembrane region" description="Helical" evidence="19">
    <location>
        <begin position="309"/>
        <end position="329"/>
    </location>
</feature>
<feature type="compositionally biased region" description="Basic and acidic residues" evidence="18">
    <location>
        <begin position="264"/>
        <end position="294"/>
    </location>
</feature>
<dbReference type="AlphaFoldDB" id="F8MPF5"/>
<evidence type="ECO:0000256" key="5">
    <source>
        <dbReference type="ARBA" id="ARBA00005363"/>
    </source>
</evidence>
<dbReference type="Proteomes" id="UP000008065">
    <property type="component" value="Unassembled WGS sequence"/>
</dbReference>
<comment type="subcellular location">
    <subcellularLocation>
        <location evidence="2">Cytoplasmic vesicle membrane</location>
        <topology evidence="2">Single-pass type I membrane protein</topology>
    </subcellularLocation>
    <subcellularLocation>
        <location evidence="4">Golgi apparatus membrane</location>
        <topology evidence="4">Single-pass type I membrane protein</topology>
    </subcellularLocation>
    <subcellularLocation>
        <location evidence="1">Mitochondrion membrane</location>
        <topology evidence="1">Single-pass membrane protein</topology>
    </subcellularLocation>
    <subcellularLocation>
        <location evidence="3">Preautophagosomal structure membrane</location>
        <topology evidence="3">Single-pass type I membrane protein</topology>
    </subcellularLocation>
</comment>
<evidence type="ECO:0000313" key="23">
    <source>
        <dbReference type="Proteomes" id="UP000008065"/>
    </source>
</evidence>
<comment type="similarity">
    <text evidence="5">Belongs to the ATG27 family.</text>
</comment>
<evidence type="ECO:0000256" key="1">
    <source>
        <dbReference type="ARBA" id="ARBA00004304"/>
    </source>
</evidence>
<evidence type="ECO:0000256" key="8">
    <source>
        <dbReference type="ARBA" id="ARBA00022692"/>
    </source>
</evidence>
<keyword evidence="8 19" id="KW-0812">Transmembrane</keyword>
<dbReference type="RefSeq" id="XP_009852634.1">
    <property type="nucleotide sequence ID" value="XM_009854332.1"/>
</dbReference>
<reference evidence="23" key="1">
    <citation type="journal article" date="2011" name="Genetics">
        <title>Massive changes in genome architecture accompany the transition to self-fertility in the filamentous fungus Neurospora tetrasperma.</title>
        <authorList>
            <person name="Ellison C.E."/>
            <person name="Stajich J.E."/>
            <person name="Jacobson D.J."/>
            <person name="Natvig D.O."/>
            <person name="Lapidus A."/>
            <person name="Foster B."/>
            <person name="Aerts A."/>
            <person name="Riley R."/>
            <person name="Lindquist E.A."/>
            <person name="Grigoriev I.V."/>
            <person name="Taylor J.W."/>
        </authorList>
    </citation>
    <scope>NUCLEOTIDE SEQUENCE [LARGE SCALE GENOMIC DNA]</scope>
    <source>
        <strain evidence="23">FGSC 2508 / P0657</strain>
    </source>
</reference>
<proteinExistence type="inferred from homology"/>
<evidence type="ECO:0000256" key="18">
    <source>
        <dbReference type="SAM" id="MobiDB-lite"/>
    </source>
</evidence>
<keyword evidence="23" id="KW-1185">Reference proteome</keyword>
<dbReference type="InterPro" id="IPR018939">
    <property type="entry name" value="Autophagy-rel_prot_27"/>
</dbReference>
<gene>
    <name evidence="22" type="ORF">NEUTE1DRAFT_123461</name>
</gene>
<evidence type="ECO:0000256" key="3">
    <source>
        <dbReference type="ARBA" id="ARBA00004472"/>
    </source>
</evidence>
<dbReference type="GO" id="GO:0031966">
    <property type="term" value="C:mitochondrial membrane"/>
    <property type="evidence" value="ECO:0007669"/>
    <property type="project" value="UniProtKB-SubCell"/>
</dbReference>
<accession>F8MPF5</accession>
<evidence type="ECO:0000256" key="13">
    <source>
        <dbReference type="ARBA" id="ARBA00023034"/>
    </source>
</evidence>
<dbReference type="Pfam" id="PF09451">
    <property type="entry name" value="ATG27"/>
    <property type="match status" value="1"/>
</dbReference>
<sequence>MRPPTTPLAGAAAATVLLLAGGLPATITTAAAAAQPAEIMRCKEIVVDGHKYDFGELGGPHTVVTNEYDPPAYYNYTYTLDICAPLKRKGDLKKEEQCGGDARVCRLKHHYSPSDKKSTFETATTLAGGSSFHYEATKLDSSSDHKDGGVKLTFSGYKHQGRQQKVVINLVCNKTLTGTEGEVESSEDIQYEKPKLLLATRDDDKKKEEEGDDGYPETQILKNGTATALVWNGYKRVGDDVDQLELTWNTKFACLDASGGGGGGDKDKPKDGDDKDKPKDGDKDKPKDGDKDGGGNKGGNGEEDINKSWGFFTWLVVLLFLGIAAYLIFGSWLNYNRYGARGWDLLPHGDTIRDIPYLLKDWTRRVLNTVQSSGSRGGYSAV</sequence>
<dbReference type="KEGG" id="nte:NEUTE1DRAFT123461"/>
<dbReference type="HOGENOM" id="CLU_047751_0_0_1"/>
<feature type="signal peptide" evidence="20">
    <location>
        <begin position="1"/>
        <end position="33"/>
    </location>
</feature>
<dbReference type="EMBL" id="GL891305">
    <property type="protein sequence ID" value="EGO57114.1"/>
    <property type="molecule type" value="Genomic_DNA"/>
</dbReference>
<dbReference type="GO" id="GO:0006914">
    <property type="term" value="P:autophagy"/>
    <property type="evidence" value="ECO:0007669"/>
    <property type="project" value="UniProtKB-KW"/>
</dbReference>
<dbReference type="SUPFAM" id="SSF50911">
    <property type="entry name" value="Mannose 6-phosphate receptor domain"/>
    <property type="match status" value="1"/>
</dbReference>
<evidence type="ECO:0000259" key="21">
    <source>
        <dbReference type="PROSITE" id="PS51914"/>
    </source>
</evidence>
<evidence type="ECO:0000256" key="10">
    <source>
        <dbReference type="ARBA" id="ARBA00022927"/>
    </source>
</evidence>
<name>F8MPF5_NEUT8</name>
<evidence type="ECO:0000256" key="6">
    <source>
        <dbReference type="ARBA" id="ARBA00013776"/>
    </source>
</evidence>
<keyword evidence="7" id="KW-0813">Transport</keyword>
<feature type="compositionally biased region" description="Basic and acidic residues" evidence="18">
    <location>
        <begin position="194"/>
        <end position="209"/>
    </location>
</feature>
<dbReference type="GO" id="GO:0000139">
    <property type="term" value="C:Golgi membrane"/>
    <property type="evidence" value="ECO:0007669"/>
    <property type="project" value="UniProtKB-SubCell"/>
</dbReference>
<organism evidence="22 23">
    <name type="scientific">Neurospora tetrasperma (strain FGSC 2508 / ATCC MYA-4615 / P0657)</name>
    <dbReference type="NCBI Taxonomy" id="510951"/>
    <lineage>
        <taxon>Eukaryota</taxon>
        <taxon>Fungi</taxon>
        <taxon>Dikarya</taxon>
        <taxon>Ascomycota</taxon>
        <taxon>Pezizomycotina</taxon>
        <taxon>Sordariomycetes</taxon>
        <taxon>Sordariomycetidae</taxon>
        <taxon>Sordariales</taxon>
        <taxon>Sordariaceae</taxon>
        <taxon>Neurospora</taxon>
    </lineage>
</organism>
<keyword evidence="9 20" id="KW-0732">Signal</keyword>
<feature type="region of interest" description="Disordered" evidence="18">
    <location>
        <begin position="259"/>
        <end position="301"/>
    </location>
</feature>
<feature type="domain" description="MRH" evidence="21">
    <location>
        <begin position="40"/>
        <end position="256"/>
    </location>
</feature>
<evidence type="ECO:0000256" key="19">
    <source>
        <dbReference type="SAM" id="Phobius"/>
    </source>
</evidence>
<keyword evidence="11 19" id="KW-1133">Transmembrane helix</keyword>
<dbReference type="InterPro" id="IPR044865">
    <property type="entry name" value="MRH_dom"/>
</dbReference>
<dbReference type="PANTHER" id="PTHR15071:SF13">
    <property type="entry name" value="AUTOPHAGY-RELATED PROTEIN 27"/>
    <property type="match status" value="1"/>
</dbReference>
<dbReference type="OrthoDB" id="29460at2759"/>
<evidence type="ECO:0000256" key="14">
    <source>
        <dbReference type="ARBA" id="ARBA00023128"/>
    </source>
</evidence>
<protein>
    <recommendedName>
        <fullName evidence="6">Autophagy-related protein 27</fullName>
    </recommendedName>
</protein>
<keyword evidence="10" id="KW-0653">Protein transport</keyword>
<keyword evidence="15 19" id="KW-0472">Membrane</keyword>
<dbReference type="GO" id="GO:0015031">
    <property type="term" value="P:protein transport"/>
    <property type="evidence" value="ECO:0007669"/>
    <property type="project" value="UniProtKB-KW"/>
</dbReference>
<evidence type="ECO:0000313" key="22">
    <source>
        <dbReference type="EMBL" id="EGO57114.1"/>
    </source>
</evidence>
<dbReference type="VEuPathDB" id="FungiDB:NEUTE1DRAFT_123461"/>
<dbReference type="InterPro" id="IPR009011">
    <property type="entry name" value="Man6P_isomerase_rcpt-bd_dom_sf"/>
</dbReference>
<evidence type="ECO:0000256" key="17">
    <source>
        <dbReference type="ARBA" id="ARBA00023329"/>
    </source>
</evidence>
<feature type="region of interest" description="Disordered" evidence="18">
    <location>
        <begin position="194"/>
        <end position="219"/>
    </location>
</feature>
<evidence type="ECO:0000256" key="16">
    <source>
        <dbReference type="ARBA" id="ARBA00023157"/>
    </source>
</evidence>
<keyword evidence="17" id="KW-0968">Cytoplasmic vesicle</keyword>
<evidence type="ECO:0000256" key="4">
    <source>
        <dbReference type="ARBA" id="ARBA00004614"/>
    </source>
</evidence>
<evidence type="ECO:0000256" key="9">
    <source>
        <dbReference type="ARBA" id="ARBA00022729"/>
    </source>
</evidence>
<dbReference type="GeneID" id="20824477"/>
<dbReference type="PROSITE" id="PS51914">
    <property type="entry name" value="MRH"/>
    <property type="match status" value="1"/>
</dbReference>
<keyword evidence="14" id="KW-0496">Mitochondrion</keyword>
<dbReference type="PANTHER" id="PTHR15071">
    <property type="entry name" value="MANNOSE-6-PHOSPHATE RECEPTOR FAMILY MEMBER"/>
    <property type="match status" value="1"/>
</dbReference>
<keyword evidence="16" id="KW-1015">Disulfide bond</keyword>
<evidence type="ECO:0000256" key="2">
    <source>
        <dbReference type="ARBA" id="ARBA00004358"/>
    </source>
</evidence>
<dbReference type="Gene3D" id="2.70.130.10">
    <property type="entry name" value="Mannose-6-phosphate receptor binding domain"/>
    <property type="match status" value="1"/>
</dbReference>
<evidence type="ECO:0000256" key="12">
    <source>
        <dbReference type="ARBA" id="ARBA00023006"/>
    </source>
</evidence>
<keyword evidence="13" id="KW-0333">Golgi apparatus</keyword>
<feature type="chain" id="PRO_5003380622" description="Autophagy-related protein 27" evidence="20">
    <location>
        <begin position="34"/>
        <end position="382"/>
    </location>
</feature>